<dbReference type="Proteomes" id="UP000622797">
    <property type="component" value="Unassembled WGS sequence"/>
</dbReference>
<feature type="signal peptide" evidence="1">
    <location>
        <begin position="1"/>
        <end position="20"/>
    </location>
</feature>
<protein>
    <recommendedName>
        <fullName evidence="4">Serine protease</fullName>
    </recommendedName>
</protein>
<gene>
    <name evidence="2" type="ORF">FSARC_2656</name>
</gene>
<sequence>MIYFKGFITAALLTLGQVASTFLTSSIQPSLHRGDSIVRRDNVTPPIPRVQIVSLENLKLFDGERAGSSDVVDIIMMEQGEDGHCRQMDDWAIFILADHLGDKYGYLGAKEIDCTTQKDKQLFTHAGYPGDKGAIRPFRQDGVSVTRCDACQKGGPLVTDADGFPGQSGGPLYSIEHGLAWQYDVLSGTSGSATGFASGSNFVNAAAKARKEFP</sequence>
<organism evidence="2 3">
    <name type="scientific">Fusarium sarcochroum</name>
    <dbReference type="NCBI Taxonomy" id="1208366"/>
    <lineage>
        <taxon>Eukaryota</taxon>
        <taxon>Fungi</taxon>
        <taxon>Dikarya</taxon>
        <taxon>Ascomycota</taxon>
        <taxon>Pezizomycotina</taxon>
        <taxon>Sordariomycetes</taxon>
        <taxon>Hypocreomycetidae</taxon>
        <taxon>Hypocreales</taxon>
        <taxon>Nectriaceae</taxon>
        <taxon>Fusarium</taxon>
        <taxon>Fusarium lateritium species complex</taxon>
    </lineage>
</organism>
<dbReference type="AlphaFoldDB" id="A0A8H4XCN9"/>
<reference evidence="2" key="2">
    <citation type="submission" date="2020-05" db="EMBL/GenBank/DDBJ databases">
        <authorList>
            <person name="Kim H.-S."/>
            <person name="Proctor R.H."/>
            <person name="Brown D.W."/>
        </authorList>
    </citation>
    <scope>NUCLEOTIDE SEQUENCE</scope>
    <source>
        <strain evidence="2">NRRL 20472</strain>
    </source>
</reference>
<dbReference type="InterPro" id="IPR043504">
    <property type="entry name" value="Peptidase_S1_PA_chymotrypsin"/>
</dbReference>
<dbReference type="OrthoDB" id="10037376at2759"/>
<dbReference type="InterPro" id="IPR009003">
    <property type="entry name" value="Peptidase_S1_PA"/>
</dbReference>
<keyword evidence="1" id="KW-0732">Signal</keyword>
<evidence type="ECO:0000256" key="1">
    <source>
        <dbReference type="SAM" id="SignalP"/>
    </source>
</evidence>
<evidence type="ECO:0000313" key="2">
    <source>
        <dbReference type="EMBL" id="KAF4970278.1"/>
    </source>
</evidence>
<feature type="chain" id="PRO_5034801083" description="Serine protease" evidence="1">
    <location>
        <begin position="21"/>
        <end position="214"/>
    </location>
</feature>
<dbReference type="EMBL" id="JABEXW010000129">
    <property type="protein sequence ID" value="KAF4970278.1"/>
    <property type="molecule type" value="Genomic_DNA"/>
</dbReference>
<evidence type="ECO:0000313" key="3">
    <source>
        <dbReference type="Proteomes" id="UP000622797"/>
    </source>
</evidence>
<evidence type="ECO:0008006" key="4">
    <source>
        <dbReference type="Google" id="ProtNLM"/>
    </source>
</evidence>
<keyword evidence="3" id="KW-1185">Reference proteome</keyword>
<proteinExistence type="predicted"/>
<reference evidence="2" key="1">
    <citation type="journal article" date="2020" name="BMC Genomics">
        <title>Correction to: Identification and distribution of gene clusters required for synthesis of sphingolipid metabolism inhibitors in diverse species of the filamentous fungus Fusarium.</title>
        <authorList>
            <person name="Kim H.S."/>
            <person name="Lohmar J.M."/>
            <person name="Busman M."/>
            <person name="Brown D.W."/>
            <person name="Naumann T.A."/>
            <person name="Divon H.H."/>
            <person name="Lysoe E."/>
            <person name="Uhlig S."/>
            <person name="Proctor R.H."/>
        </authorList>
    </citation>
    <scope>NUCLEOTIDE SEQUENCE</scope>
    <source>
        <strain evidence="2">NRRL 20472</strain>
    </source>
</reference>
<accession>A0A8H4XCN9</accession>
<comment type="caution">
    <text evidence="2">The sequence shown here is derived from an EMBL/GenBank/DDBJ whole genome shotgun (WGS) entry which is preliminary data.</text>
</comment>
<dbReference type="SUPFAM" id="SSF50494">
    <property type="entry name" value="Trypsin-like serine proteases"/>
    <property type="match status" value="1"/>
</dbReference>
<dbReference type="Gene3D" id="2.40.10.10">
    <property type="entry name" value="Trypsin-like serine proteases"/>
    <property type="match status" value="2"/>
</dbReference>
<name>A0A8H4XCN9_9HYPO</name>